<sequence length="214" mass="23775">MNSDARPPAPLAQTPRTEPRGRDGNSLESAIGLQVREFRTRLGMTVVELARQADLSPGMLSKIENGQTSPSLSTLQSLSRALNTPVTSFFRKFEEQRDATFVKAGQGLNIDRRGTKAGHHYALLGHSIGKHIAVEPYLITLTEMTDISSTFQHAGFEFLYLIEGEVVYRHGQKIYEMGPGDSLFFDAEAPHGPEELRKLPIRMLSVMVHAREVD</sequence>
<feature type="domain" description="HTH cro/C1-type" evidence="3">
    <location>
        <begin position="35"/>
        <end position="89"/>
    </location>
</feature>
<dbReference type="Gene3D" id="1.10.260.40">
    <property type="entry name" value="lambda repressor-like DNA-binding domains"/>
    <property type="match status" value="1"/>
</dbReference>
<keyword evidence="5" id="KW-1185">Reference proteome</keyword>
<accession>A0A286GHA9</accession>
<dbReference type="SUPFAM" id="SSF47413">
    <property type="entry name" value="lambda repressor-like DNA-binding domains"/>
    <property type="match status" value="1"/>
</dbReference>
<dbReference type="SMART" id="SM00530">
    <property type="entry name" value="HTH_XRE"/>
    <property type="match status" value="1"/>
</dbReference>
<dbReference type="CDD" id="cd02209">
    <property type="entry name" value="cupin_XRE_C"/>
    <property type="match status" value="1"/>
</dbReference>
<protein>
    <submittedName>
        <fullName evidence="4">Transcriptional regulator, XRE family with cupin sensor</fullName>
    </submittedName>
</protein>
<evidence type="ECO:0000259" key="3">
    <source>
        <dbReference type="PROSITE" id="PS50943"/>
    </source>
</evidence>
<dbReference type="InterPro" id="IPR013096">
    <property type="entry name" value="Cupin_2"/>
</dbReference>
<evidence type="ECO:0000313" key="5">
    <source>
        <dbReference type="Proteomes" id="UP000219621"/>
    </source>
</evidence>
<dbReference type="EMBL" id="OCNJ01000004">
    <property type="protein sequence ID" value="SOD94509.1"/>
    <property type="molecule type" value="Genomic_DNA"/>
</dbReference>
<dbReference type="GO" id="GO:0005829">
    <property type="term" value="C:cytosol"/>
    <property type="evidence" value="ECO:0007669"/>
    <property type="project" value="TreeGrafter"/>
</dbReference>
<dbReference type="PANTHER" id="PTHR46797:SF1">
    <property type="entry name" value="METHYLPHOSPHONATE SYNTHASE"/>
    <property type="match status" value="1"/>
</dbReference>
<dbReference type="Gene3D" id="2.60.120.10">
    <property type="entry name" value="Jelly Rolls"/>
    <property type="match status" value="1"/>
</dbReference>
<dbReference type="AlphaFoldDB" id="A0A286GHA9"/>
<dbReference type="GO" id="GO:0003677">
    <property type="term" value="F:DNA binding"/>
    <property type="evidence" value="ECO:0007669"/>
    <property type="project" value="UniProtKB-KW"/>
</dbReference>
<dbReference type="Pfam" id="PF01381">
    <property type="entry name" value="HTH_3"/>
    <property type="match status" value="1"/>
</dbReference>
<dbReference type="PROSITE" id="PS50943">
    <property type="entry name" value="HTH_CROC1"/>
    <property type="match status" value="1"/>
</dbReference>
<name>A0A286GHA9_9PROT</name>
<dbReference type="InterPro" id="IPR011051">
    <property type="entry name" value="RmlC_Cupin_sf"/>
</dbReference>
<dbReference type="CDD" id="cd00093">
    <property type="entry name" value="HTH_XRE"/>
    <property type="match status" value="1"/>
</dbReference>
<dbReference type="Pfam" id="PF07883">
    <property type="entry name" value="Cupin_2"/>
    <property type="match status" value="1"/>
</dbReference>
<gene>
    <name evidence="4" type="ORF">SAMN05421508_1043</name>
</gene>
<dbReference type="GO" id="GO:0003700">
    <property type="term" value="F:DNA-binding transcription factor activity"/>
    <property type="evidence" value="ECO:0007669"/>
    <property type="project" value="TreeGrafter"/>
</dbReference>
<dbReference type="OrthoDB" id="9805356at2"/>
<dbReference type="SUPFAM" id="SSF51182">
    <property type="entry name" value="RmlC-like cupins"/>
    <property type="match status" value="1"/>
</dbReference>
<evidence type="ECO:0000256" key="1">
    <source>
        <dbReference type="ARBA" id="ARBA00023125"/>
    </source>
</evidence>
<dbReference type="Proteomes" id="UP000219621">
    <property type="component" value="Unassembled WGS sequence"/>
</dbReference>
<dbReference type="InterPro" id="IPR050807">
    <property type="entry name" value="TransReg_Diox_bact_type"/>
</dbReference>
<reference evidence="4 5" key="1">
    <citation type="submission" date="2017-09" db="EMBL/GenBank/DDBJ databases">
        <authorList>
            <person name="Ehlers B."/>
            <person name="Leendertz F.H."/>
        </authorList>
    </citation>
    <scope>NUCLEOTIDE SEQUENCE [LARGE SCALE GENOMIC DNA]</scope>
    <source>
        <strain evidence="4 5">USBA 140</strain>
    </source>
</reference>
<dbReference type="PANTHER" id="PTHR46797">
    <property type="entry name" value="HTH-TYPE TRANSCRIPTIONAL REGULATOR"/>
    <property type="match status" value="1"/>
</dbReference>
<keyword evidence="1" id="KW-0238">DNA-binding</keyword>
<proteinExistence type="predicted"/>
<dbReference type="InterPro" id="IPR001387">
    <property type="entry name" value="Cro/C1-type_HTH"/>
</dbReference>
<evidence type="ECO:0000313" key="4">
    <source>
        <dbReference type="EMBL" id="SOD94509.1"/>
    </source>
</evidence>
<dbReference type="InterPro" id="IPR010982">
    <property type="entry name" value="Lambda_DNA-bd_dom_sf"/>
</dbReference>
<dbReference type="RefSeq" id="WP_097278982.1">
    <property type="nucleotide sequence ID" value="NZ_OCNJ01000004.1"/>
</dbReference>
<dbReference type="InterPro" id="IPR014710">
    <property type="entry name" value="RmlC-like_jellyroll"/>
</dbReference>
<evidence type="ECO:0000256" key="2">
    <source>
        <dbReference type="SAM" id="MobiDB-lite"/>
    </source>
</evidence>
<feature type="region of interest" description="Disordered" evidence="2">
    <location>
        <begin position="1"/>
        <end position="28"/>
    </location>
</feature>
<organism evidence="4 5">
    <name type="scientific">Caenispirillum bisanense</name>
    <dbReference type="NCBI Taxonomy" id="414052"/>
    <lineage>
        <taxon>Bacteria</taxon>
        <taxon>Pseudomonadati</taxon>
        <taxon>Pseudomonadota</taxon>
        <taxon>Alphaproteobacteria</taxon>
        <taxon>Rhodospirillales</taxon>
        <taxon>Novispirillaceae</taxon>
        <taxon>Caenispirillum</taxon>
    </lineage>
</organism>